<accession>A2GN95</accession>
<reference evidence="2" key="2">
    <citation type="journal article" date="2007" name="Science">
        <title>Draft genome sequence of the sexually transmitted pathogen Trichomonas vaginalis.</title>
        <authorList>
            <person name="Carlton J.M."/>
            <person name="Hirt R.P."/>
            <person name="Silva J.C."/>
            <person name="Delcher A.L."/>
            <person name="Schatz M."/>
            <person name="Zhao Q."/>
            <person name="Wortman J.R."/>
            <person name="Bidwell S.L."/>
            <person name="Alsmark U.C.M."/>
            <person name="Besteiro S."/>
            <person name="Sicheritz-Ponten T."/>
            <person name="Noel C.J."/>
            <person name="Dacks J.B."/>
            <person name="Foster P.G."/>
            <person name="Simillion C."/>
            <person name="Van de Peer Y."/>
            <person name="Miranda-Saavedra D."/>
            <person name="Barton G.J."/>
            <person name="Westrop G.D."/>
            <person name="Mueller S."/>
            <person name="Dessi D."/>
            <person name="Fiori P.L."/>
            <person name="Ren Q."/>
            <person name="Paulsen I."/>
            <person name="Zhang H."/>
            <person name="Bastida-Corcuera F.D."/>
            <person name="Simoes-Barbosa A."/>
            <person name="Brown M.T."/>
            <person name="Hayes R.D."/>
            <person name="Mukherjee M."/>
            <person name="Okumura C.Y."/>
            <person name="Schneider R."/>
            <person name="Smith A.J."/>
            <person name="Vanacova S."/>
            <person name="Villalvazo M."/>
            <person name="Haas B.J."/>
            <person name="Pertea M."/>
            <person name="Feldblyum T.V."/>
            <person name="Utterback T.R."/>
            <person name="Shu C.L."/>
            <person name="Osoegawa K."/>
            <person name="de Jong P.J."/>
            <person name="Hrdy I."/>
            <person name="Horvathova L."/>
            <person name="Zubacova Z."/>
            <person name="Dolezal P."/>
            <person name="Malik S.B."/>
            <person name="Logsdon J.M. Jr."/>
            <person name="Henze K."/>
            <person name="Gupta A."/>
            <person name="Wang C.C."/>
            <person name="Dunne R.L."/>
            <person name="Upcroft J.A."/>
            <person name="Upcroft P."/>
            <person name="White O."/>
            <person name="Salzberg S.L."/>
            <person name="Tang P."/>
            <person name="Chiu C.-H."/>
            <person name="Lee Y.-S."/>
            <person name="Embley T.M."/>
            <person name="Coombs G.H."/>
            <person name="Mottram J.C."/>
            <person name="Tachezy J."/>
            <person name="Fraser-Liggett C.M."/>
            <person name="Johnson P.J."/>
        </authorList>
    </citation>
    <scope>NUCLEOTIDE SEQUENCE [LARGE SCALE GENOMIC DNA]</scope>
    <source>
        <strain evidence="2">G3</strain>
    </source>
</reference>
<dbReference type="SMR" id="A2GN95"/>
<organism evidence="2 3">
    <name type="scientific">Trichomonas vaginalis (strain ATCC PRA-98 / G3)</name>
    <dbReference type="NCBI Taxonomy" id="412133"/>
    <lineage>
        <taxon>Eukaryota</taxon>
        <taxon>Metamonada</taxon>
        <taxon>Parabasalia</taxon>
        <taxon>Trichomonadida</taxon>
        <taxon>Trichomonadidae</taxon>
        <taxon>Trichomonas</taxon>
    </lineage>
</organism>
<dbReference type="EMBL" id="DS117689">
    <property type="protein sequence ID" value="EAX81372.1"/>
    <property type="molecule type" value="Genomic_DNA"/>
</dbReference>
<protein>
    <submittedName>
        <fullName evidence="2">Uncharacterized protein</fullName>
    </submittedName>
</protein>
<gene>
    <name evidence="2" type="ORF">TVAG_511840</name>
</gene>
<evidence type="ECO:0000313" key="2">
    <source>
        <dbReference type="EMBL" id="EAX81372.1"/>
    </source>
</evidence>
<sequence length="471" mass="53912">MSEVGARILRPGAATSLGTRQQNKTSFVPTGTYSALSNNIRLVYPSPRDSNQISEFKNSYQQMMTNLASFLSHNNTTTEFRAQFNVMINEMDTLFNTFIANMPRTTSSALKSARVAKSQASDRFLQSIFPFLKQFGLFTKAMTKIRQSGDDPIHEAIDMHFTIINDCLETVRKSSTSATGMHDATVRRAKTLESHLMNLKRTAINVIQEAKDTTKITTEIRNFSRTLNNAFTNEFADSPLGPTPLEKLRADSYTSCCAIIHSVRDANMFDSHSTQMFESYDNFRNQLKIFLEKNGVEKTLSDLVDCDIEDVEQITFKFDKNAPLLQILFKAKEFFDDKKVQEFIDVVHEKATQIIKESDTLQKQILEFANLQNQIKQAKVERDAARKITEDTRKENEEMRQILNENMKKMEEYDKNSGADTQFKRAIIESIDSMAKVLNEEVPEMDTDRGILMVYRNYLKAVFEQNARIVL</sequence>
<dbReference type="InParanoid" id="A2GN95"/>
<keyword evidence="3" id="KW-1185">Reference proteome</keyword>
<dbReference type="Proteomes" id="UP000001542">
    <property type="component" value="Unassembled WGS sequence"/>
</dbReference>
<evidence type="ECO:0000256" key="1">
    <source>
        <dbReference type="SAM" id="Coils"/>
    </source>
</evidence>
<dbReference type="AlphaFoldDB" id="A2GN95"/>
<reference evidence="2" key="1">
    <citation type="submission" date="2006-10" db="EMBL/GenBank/DDBJ databases">
        <authorList>
            <person name="Amadeo P."/>
            <person name="Zhao Q."/>
            <person name="Wortman J."/>
            <person name="Fraser-Liggett C."/>
            <person name="Carlton J."/>
        </authorList>
    </citation>
    <scope>NUCLEOTIDE SEQUENCE</scope>
    <source>
        <strain evidence="2">G3</strain>
    </source>
</reference>
<dbReference type="VEuPathDB" id="TrichDB:TVAG_511840"/>
<name>A2GN95_TRIV3</name>
<feature type="coiled-coil region" evidence="1">
    <location>
        <begin position="361"/>
        <end position="416"/>
    </location>
</feature>
<evidence type="ECO:0000313" key="3">
    <source>
        <dbReference type="Proteomes" id="UP000001542"/>
    </source>
</evidence>
<proteinExistence type="predicted"/>
<keyword evidence="1" id="KW-0175">Coiled coil</keyword>
<dbReference type="VEuPathDB" id="TrichDB:TVAGG3_0989960"/>